<dbReference type="InterPro" id="IPR052210">
    <property type="entry name" value="LysM1-like"/>
</dbReference>
<evidence type="ECO:0000256" key="6">
    <source>
        <dbReference type="SAM" id="SignalP"/>
    </source>
</evidence>
<evidence type="ECO:0000259" key="7">
    <source>
        <dbReference type="PROSITE" id="PS51782"/>
    </source>
</evidence>
<gene>
    <name evidence="8" type="ORF">B0T25DRAFT_572826</name>
</gene>
<dbReference type="Pfam" id="PF01476">
    <property type="entry name" value="LysM"/>
    <property type="match status" value="2"/>
</dbReference>
<keyword evidence="3" id="KW-0843">Virulence</keyword>
<name>A0AAJ0H9E9_9PEZI</name>
<comment type="caution">
    <text evidence="8">The sequence shown here is derived from an EMBL/GenBank/DDBJ whole genome shotgun (WGS) entry which is preliminary data.</text>
</comment>
<evidence type="ECO:0000256" key="4">
    <source>
        <dbReference type="ARBA" id="ARBA00044955"/>
    </source>
</evidence>
<evidence type="ECO:0000256" key="1">
    <source>
        <dbReference type="ARBA" id="ARBA00022669"/>
    </source>
</evidence>
<evidence type="ECO:0000313" key="8">
    <source>
        <dbReference type="EMBL" id="KAK3343842.1"/>
    </source>
</evidence>
<keyword evidence="9" id="KW-1185">Reference proteome</keyword>
<dbReference type="Gene3D" id="3.10.350.10">
    <property type="entry name" value="LysM domain"/>
    <property type="match status" value="3"/>
</dbReference>
<feature type="region of interest" description="Disordered" evidence="5">
    <location>
        <begin position="95"/>
        <end position="148"/>
    </location>
</feature>
<evidence type="ECO:0000313" key="9">
    <source>
        <dbReference type="Proteomes" id="UP001275084"/>
    </source>
</evidence>
<keyword evidence="2 6" id="KW-0732">Signal</keyword>
<feature type="signal peptide" evidence="6">
    <location>
        <begin position="1"/>
        <end position="17"/>
    </location>
</feature>
<comment type="similarity">
    <text evidence="4">Belongs to the secreted LysM effector family.</text>
</comment>
<proteinExistence type="inferred from homology"/>
<reference evidence="8" key="1">
    <citation type="journal article" date="2023" name="Mol. Phylogenet. Evol.">
        <title>Genome-scale phylogeny and comparative genomics of the fungal order Sordariales.</title>
        <authorList>
            <person name="Hensen N."/>
            <person name="Bonometti L."/>
            <person name="Westerberg I."/>
            <person name="Brannstrom I.O."/>
            <person name="Guillou S."/>
            <person name="Cros-Aarteil S."/>
            <person name="Calhoun S."/>
            <person name="Haridas S."/>
            <person name="Kuo A."/>
            <person name="Mondo S."/>
            <person name="Pangilinan J."/>
            <person name="Riley R."/>
            <person name="LaButti K."/>
            <person name="Andreopoulos B."/>
            <person name="Lipzen A."/>
            <person name="Chen C."/>
            <person name="Yan M."/>
            <person name="Daum C."/>
            <person name="Ng V."/>
            <person name="Clum A."/>
            <person name="Steindorff A."/>
            <person name="Ohm R.A."/>
            <person name="Martin F."/>
            <person name="Silar P."/>
            <person name="Natvig D.O."/>
            <person name="Lalanne C."/>
            <person name="Gautier V."/>
            <person name="Ament-Velasquez S.L."/>
            <person name="Kruys A."/>
            <person name="Hutchinson M.I."/>
            <person name="Powell A.J."/>
            <person name="Barry K."/>
            <person name="Miller A.N."/>
            <person name="Grigoriev I.V."/>
            <person name="Debuchy R."/>
            <person name="Gladieux P."/>
            <person name="Hiltunen Thoren M."/>
            <person name="Johannesson H."/>
        </authorList>
    </citation>
    <scope>NUCLEOTIDE SEQUENCE</scope>
    <source>
        <strain evidence="8">CBS 955.72</strain>
    </source>
</reference>
<evidence type="ECO:0000256" key="5">
    <source>
        <dbReference type="SAM" id="MobiDB-lite"/>
    </source>
</evidence>
<dbReference type="SMART" id="SM00257">
    <property type="entry name" value="LysM"/>
    <property type="match status" value="2"/>
</dbReference>
<feature type="domain" description="LysM" evidence="7">
    <location>
        <begin position="160"/>
        <end position="206"/>
    </location>
</feature>
<dbReference type="PROSITE" id="PS51782">
    <property type="entry name" value="LYSM"/>
    <property type="match status" value="3"/>
</dbReference>
<sequence>MKFSLLAIATTAGVATASSHLASRGELPKLPYDPKTTSYCTYWWDNNDGSLTCEDIPETWDITLSDFVRWNPSVTPQCGNYLKGKSYCIEATNEPVTGPPTTTTTTTTSKTSTTTTKPTTTTTLKTSTTTTAKPSTTTPVGNGIATPSPLQPGVVGNCDAFYMVAKGDTCDAVASKNGITAAQVVAWNTGVGASCSGLWADTYACVSIVGHTPGPTTTKPANGVATPSPVQAGMVTNCKKFHFVKKGEFCAGIATAEGVTVANIVKWNPAVGNDCTSMWAETYLCVGVL</sequence>
<accession>A0AAJ0H9E9</accession>
<protein>
    <recommendedName>
        <fullName evidence="7">LysM domain-containing protein</fullName>
    </recommendedName>
</protein>
<organism evidence="8 9">
    <name type="scientific">Lasiosphaeria hispida</name>
    <dbReference type="NCBI Taxonomy" id="260671"/>
    <lineage>
        <taxon>Eukaryota</taxon>
        <taxon>Fungi</taxon>
        <taxon>Dikarya</taxon>
        <taxon>Ascomycota</taxon>
        <taxon>Pezizomycotina</taxon>
        <taxon>Sordariomycetes</taxon>
        <taxon>Sordariomycetidae</taxon>
        <taxon>Sordariales</taxon>
        <taxon>Lasiosphaeriaceae</taxon>
        <taxon>Lasiosphaeria</taxon>
    </lineage>
</organism>
<keyword evidence="1" id="KW-0147">Chitin-binding</keyword>
<feature type="domain" description="LysM" evidence="7">
    <location>
        <begin position="42"/>
        <end position="89"/>
    </location>
</feature>
<feature type="chain" id="PRO_5042556481" description="LysM domain-containing protein" evidence="6">
    <location>
        <begin position="18"/>
        <end position="289"/>
    </location>
</feature>
<feature type="domain" description="LysM" evidence="7">
    <location>
        <begin position="240"/>
        <end position="286"/>
    </location>
</feature>
<dbReference type="InterPro" id="IPR018392">
    <property type="entry name" value="LysM"/>
</dbReference>
<dbReference type="AlphaFoldDB" id="A0AAJ0H9E9"/>
<evidence type="ECO:0000256" key="3">
    <source>
        <dbReference type="ARBA" id="ARBA00023026"/>
    </source>
</evidence>
<dbReference type="PANTHER" id="PTHR34997">
    <property type="entry name" value="AM15"/>
    <property type="match status" value="1"/>
</dbReference>
<dbReference type="GO" id="GO:0008061">
    <property type="term" value="F:chitin binding"/>
    <property type="evidence" value="ECO:0007669"/>
    <property type="project" value="UniProtKB-KW"/>
</dbReference>
<dbReference type="CDD" id="cd00118">
    <property type="entry name" value="LysM"/>
    <property type="match status" value="2"/>
</dbReference>
<evidence type="ECO:0000256" key="2">
    <source>
        <dbReference type="ARBA" id="ARBA00022729"/>
    </source>
</evidence>
<reference evidence="8" key="2">
    <citation type="submission" date="2023-06" db="EMBL/GenBank/DDBJ databases">
        <authorList>
            <consortium name="Lawrence Berkeley National Laboratory"/>
            <person name="Haridas S."/>
            <person name="Hensen N."/>
            <person name="Bonometti L."/>
            <person name="Westerberg I."/>
            <person name="Brannstrom I.O."/>
            <person name="Guillou S."/>
            <person name="Cros-Aarteil S."/>
            <person name="Calhoun S."/>
            <person name="Kuo A."/>
            <person name="Mondo S."/>
            <person name="Pangilinan J."/>
            <person name="Riley R."/>
            <person name="Labutti K."/>
            <person name="Andreopoulos B."/>
            <person name="Lipzen A."/>
            <person name="Chen C."/>
            <person name="Yanf M."/>
            <person name="Daum C."/>
            <person name="Ng V."/>
            <person name="Clum A."/>
            <person name="Steindorff A."/>
            <person name="Ohm R."/>
            <person name="Martin F."/>
            <person name="Silar P."/>
            <person name="Natvig D."/>
            <person name="Lalanne C."/>
            <person name="Gautier V."/>
            <person name="Ament-Velasquez S.L."/>
            <person name="Kruys A."/>
            <person name="Hutchinson M.I."/>
            <person name="Powell A.J."/>
            <person name="Barry K."/>
            <person name="Miller A.N."/>
            <person name="Grigoriev I.V."/>
            <person name="Debuchy R."/>
            <person name="Gladieux P."/>
            <person name="Thoren M.H."/>
            <person name="Johannesson H."/>
        </authorList>
    </citation>
    <scope>NUCLEOTIDE SEQUENCE</scope>
    <source>
        <strain evidence="8">CBS 955.72</strain>
    </source>
</reference>
<dbReference type="SUPFAM" id="SSF54106">
    <property type="entry name" value="LysM domain"/>
    <property type="match status" value="2"/>
</dbReference>
<dbReference type="InterPro" id="IPR036779">
    <property type="entry name" value="LysM_dom_sf"/>
</dbReference>
<feature type="compositionally biased region" description="Low complexity" evidence="5">
    <location>
        <begin position="99"/>
        <end position="138"/>
    </location>
</feature>
<dbReference type="PANTHER" id="PTHR34997:SF2">
    <property type="entry name" value="LYSM DOMAIN-CONTAINING PROTEIN-RELATED"/>
    <property type="match status" value="1"/>
</dbReference>
<dbReference type="EMBL" id="JAUIQD010000007">
    <property type="protein sequence ID" value="KAK3343842.1"/>
    <property type="molecule type" value="Genomic_DNA"/>
</dbReference>
<dbReference type="Proteomes" id="UP001275084">
    <property type="component" value="Unassembled WGS sequence"/>
</dbReference>